<keyword evidence="4" id="KW-0997">Cell inner membrane</keyword>
<evidence type="ECO:0000313" key="10">
    <source>
        <dbReference type="Proteomes" id="UP000243745"/>
    </source>
</evidence>
<dbReference type="PANTHER" id="PTHR39342">
    <property type="entry name" value="UPF0283 MEMBRANE PROTEIN YCJF"/>
    <property type="match status" value="1"/>
</dbReference>
<accession>A0A662ZED4</accession>
<evidence type="ECO:0000256" key="6">
    <source>
        <dbReference type="ARBA" id="ARBA00022989"/>
    </source>
</evidence>
<evidence type="ECO:0000313" key="9">
    <source>
        <dbReference type="EMBL" id="SFP03711.1"/>
    </source>
</evidence>
<dbReference type="PANTHER" id="PTHR39342:SF1">
    <property type="entry name" value="UPF0283 MEMBRANE PROTEIN YCJF"/>
    <property type="match status" value="1"/>
</dbReference>
<dbReference type="GO" id="GO:0005886">
    <property type="term" value="C:plasma membrane"/>
    <property type="evidence" value="ECO:0007669"/>
    <property type="project" value="UniProtKB-SubCell"/>
</dbReference>
<evidence type="ECO:0000256" key="8">
    <source>
        <dbReference type="SAM" id="Phobius"/>
    </source>
</evidence>
<keyword evidence="6 8" id="KW-1133">Transmembrane helix</keyword>
<dbReference type="AlphaFoldDB" id="A0A662ZED4"/>
<evidence type="ECO:0000256" key="2">
    <source>
        <dbReference type="ARBA" id="ARBA00008255"/>
    </source>
</evidence>
<name>A0A662ZED4_9GAMM</name>
<keyword evidence="7 8" id="KW-0472">Membrane</keyword>
<keyword evidence="3" id="KW-1003">Cell membrane</keyword>
<dbReference type="InterPro" id="IPR021147">
    <property type="entry name" value="DUF697"/>
</dbReference>
<sequence length="374" mass="41302">MSKDFDESMKAGFKLNPGQRLKDVHPDVGAAAVEDRSRDISPGETMVKSFTLDSSGHKLVEVDQSDEALAGSSTVPMEEQEDEPVAPVKFWSSPVLWILILLLCYGGLQTYSIISSAFATGSVTGIFWSVVFILAFVISVFCIYREFSSVLMFKHVDEHREEVLQACASGSFADAVKICRNLAKDSGADRRKCWESFMKRLQPHFSPREVFDLYEAFVLKDMDERAKKVIVKRSRENGVIVALSPVAWLDMFLTLARSLRMIREISEVYGLSTGVWGRMQLYRRVARNLILIGMTDLATDAAVDVIGAGIAGKLSAALGQGVAAGIYSTRLGYMTVKAVRPLSISPKVITLAELRKDLLSKGKISELIKSDKGR</sequence>
<gene>
    <name evidence="9" type="ORF">SAMN02910344_00257</name>
</gene>
<proteinExistence type="inferred from homology"/>
<evidence type="ECO:0008006" key="11">
    <source>
        <dbReference type="Google" id="ProtNLM"/>
    </source>
</evidence>
<comment type="subcellular location">
    <subcellularLocation>
        <location evidence="1">Cell inner membrane</location>
        <topology evidence="1">Multi-pass membrane protein</topology>
    </subcellularLocation>
</comment>
<evidence type="ECO:0000256" key="4">
    <source>
        <dbReference type="ARBA" id="ARBA00022519"/>
    </source>
</evidence>
<dbReference type="InterPro" id="IPR006507">
    <property type="entry name" value="UPF0283"/>
</dbReference>
<protein>
    <recommendedName>
        <fullName evidence="11">TIGR01620 family protein</fullName>
    </recommendedName>
</protein>
<evidence type="ECO:0000256" key="7">
    <source>
        <dbReference type="ARBA" id="ARBA00023136"/>
    </source>
</evidence>
<dbReference type="EMBL" id="FOXF01000003">
    <property type="protein sequence ID" value="SFP03711.1"/>
    <property type="molecule type" value="Genomic_DNA"/>
</dbReference>
<dbReference type="Pfam" id="PF05128">
    <property type="entry name" value="DUF697"/>
    <property type="match status" value="1"/>
</dbReference>
<organism evidence="9 10">
    <name type="scientific">Ruminobacter amylophilus</name>
    <dbReference type="NCBI Taxonomy" id="867"/>
    <lineage>
        <taxon>Bacteria</taxon>
        <taxon>Pseudomonadati</taxon>
        <taxon>Pseudomonadota</taxon>
        <taxon>Gammaproteobacteria</taxon>
        <taxon>Aeromonadales</taxon>
        <taxon>Succinivibrionaceae</taxon>
        <taxon>Ruminobacter</taxon>
    </lineage>
</organism>
<dbReference type="RefSeq" id="WP_093140182.1">
    <property type="nucleotide sequence ID" value="NZ_FOXF01000003.1"/>
</dbReference>
<keyword evidence="5 8" id="KW-0812">Transmembrane</keyword>
<dbReference type="OrthoDB" id="958025at2"/>
<dbReference type="NCBIfam" id="TIGR01620">
    <property type="entry name" value="hyp_HI0043"/>
    <property type="match status" value="1"/>
</dbReference>
<dbReference type="Proteomes" id="UP000243745">
    <property type="component" value="Unassembled WGS sequence"/>
</dbReference>
<feature type="transmembrane region" description="Helical" evidence="8">
    <location>
        <begin position="237"/>
        <end position="256"/>
    </location>
</feature>
<evidence type="ECO:0000256" key="5">
    <source>
        <dbReference type="ARBA" id="ARBA00022692"/>
    </source>
</evidence>
<keyword evidence="10" id="KW-1185">Reference proteome</keyword>
<feature type="transmembrane region" description="Helical" evidence="8">
    <location>
        <begin position="126"/>
        <end position="144"/>
    </location>
</feature>
<reference evidence="9 10" key="1">
    <citation type="submission" date="2016-10" db="EMBL/GenBank/DDBJ databases">
        <authorList>
            <person name="Varghese N."/>
            <person name="Submissions S."/>
        </authorList>
    </citation>
    <scope>NUCLEOTIDE SEQUENCE [LARGE SCALE GENOMIC DNA]</scope>
    <source>
        <strain evidence="9 10">DSM 1361</strain>
    </source>
</reference>
<comment type="similarity">
    <text evidence="2">Belongs to the UPF0283 family.</text>
</comment>
<evidence type="ECO:0000256" key="1">
    <source>
        <dbReference type="ARBA" id="ARBA00004429"/>
    </source>
</evidence>
<evidence type="ECO:0000256" key="3">
    <source>
        <dbReference type="ARBA" id="ARBA00022475"/>
    </source>
</evidence>
<feature type="transmembrane region" description="Helical" evidence="8">
    <location>
        <begin position="95"/>
        <end position="114"/>
    </location>
</feature>